<reference evidence="13" key="1">
    <citation type="submission" date="2019-07" db="EMBL/GenBank/DDBJ databases">
        <authorList>
            <person name="De-Chao Zhang Q."/>
        </authorList>
    </citation>
    <scope>NUCLEOTIDE SEQUENCE</scope>
    <source>
        <strain evidence="13">TP-CH-4</strain>
    </source>
</reference>
<evidence type="ECO:0000256" key="3">
    <source>
        <dbReference type="ARBA" id="ARBA00022452"/>
    </source>
</evidence>
<evidence type="ECO:0000313" key="13">
    <source>
        <dbReference type="EMBL" id="NHF58398.1"/>
    </source>
</evidence>
<evidence type="ECO:0000313" key="14">
    <source>
        <dbReference type="Proteomes" id="UP000707206"/>
    </source>
</evidence>
<evidence type="ECO:0000256" key="7">
    <source>
        <dbReference type="ARBA" id="ARBA00023136"/>
    </source>
</evidence>
<dbReference type="AlphaFoldDB" id="A0A967ECL1"/>
<keyword evidence="6 10" id="KW-0798">TonB box</keyword>
<dbReference type="Gene3D" id="2.40.170.20">
    <property type="entry name" value="TonB-dependent receptor, beta-barrel domain"/>
    <property type="match status" value="1"/>
</dbReference>
<evidence type="ECO:0000256" key="10">
    <source>
        <dbReference type="RuleBase" id="RU003357"/>
    </source>
</evidence>
<keyword evidence="4" id="KW-0812">Transmembrane</keyword>
<dbReference type="EMBL" id="VIKU02000001">
    <property type="protein sequence ID" value="NHF58398.1"/>
    <property type="molecule type" value="Genomic_DNA"/>
</dbReference>
<dbReference type="PANTHER" id="PTHR30069:SF29">
    <property type="entry name" value="HEMOGLOBIN AND HEMOGLOBIN-HAPTOGLOBIN-BINDING PROTEIN 1-RELATED"/>
    <property type="match status" value="1"/>
</dbReference>
<feature type="domain" description="TonB-dependent receptor-like beta-barrel" evidence="11">
    <location>
        <begin position="326"/>
        <end position="764"/>
    </location>
</feature>
<dbReference type="InterPro" id="IPR012910">
    <property type="entry name" value="Plug_dom"/>
</dbReference>
<evidence type="ECO:0000256" key="4">
    <source>
        <dbReference type="ARBA" id="ARBA00022692"/>
    </source>
</evidence>
<keyword evidence="9" id="KW-0998">Cell outer membrane</keyword>
<dbReference type="Gene3D" id="2.60.40.1120">
    <property type="entry name" value="Carboxypeptidase-like, regulatory domain"/>
    <property type="match status" value="1"/>
</dbReference>
<comment type="similarity">
    <text evidence="10">Belongs to the TonB-dependent receptor family.</text>
</comment>
<keyword evidence="14" id="KW-1185">Reference proteome</keyword>
<evidence type="ECO:0000256" key="8">
    <source>
        <dbReference type="ARBA" id="ARBA00023170"/>
    </source>
</evidence>
<evidence type="ECO:0000256" key="2">
    <source>
        <dbReference type="ARBA" id="ARBA00022448"/>
    </source>
</evidence>
<keyword evidence="2" id="KW-0813">Transport</keyword>
<keyword evidence="7 10" id="KW-0472">Membrane</keyword>
<feature type="domain" description="TonB-dependent receptor plug" evidence="12">
    <location>
        <begin position="142"/>
        <end position="232"/>
    </location>
</feature>
<dbReference type="InterPro" id="IPR039426">
    <property type="entry name" value="TonB-dep_rcpt-like"/>
</dbReference>
<comment type="subcellular location">
    <subcellularLocation>
        <location evidence="1">Cell outer membrane</location>
        <topology evidence="1">Multi-pass membrane protein</topology>
    </subcellularLocation>
</comment>
<gene>
    <name evidence="13" type="ORF">FK220_003545</name>
</gene>
<keyword evidence="8 13" id="KW-0675">Receptor</keyword>
<dbReference type="Pfam" id="PF07715">
    <property type="entry name" value="Plug"/>
    <property type="match status" value="1"/>
</dbReference>
<evidence type="ECO:0000256" key="6">
    <source>
        <dbReference type="ARBA" id="ARBA00023077"/>
    </source>
</evidence>
<evidence type="ECO:0000256" key="1">
    <source>
        <dbReference type="ARBA" id="ARBA00004571"/>
    </source>
</evidence>
<dbReference type="Proteomes" id="UP000707206">
    <property type="component" value="Unassembled WGS sequence"/>
</dbReference>
<comment type="caution">
    <text evidence="13">The sequence shown here is derived from an EMBL/GenBank/DDBJ whole genome shotgun (WGS) entry which is preliminary data.</text>
</comment>
<dbReference type="GO" id="GO:0015344">
    <property type="term" value="F:siderophore uptake transmembrane transporter activity"/>
    <property type="evidence" value="ECO:0007669"/>
    <property type="project" value="TreeGrafter"/>
</dbReference>
<organism evidence="13 14">
    <name type="scientific">Pelagihabitans pacificus</name>
    <dbReference type="NCBI Taxonomy" id="2696054"/>
    <lineage>
        <taxon>Bacteria</taxon>
        <taxon>Pseudomonadati</taxon>
        <taxon>Bacteroidota</taxon>
        <taxon>Flavobacteriia</taxon>
        <taxon>Flavobacteriales</taxon>
        <taxon>Flavobacteriaceae</taxon>
        <taxon>Pelagihabitans</taxon>
    </lineage>
</organism>
<dbReference type="InterPro" id="IPR008969">
    <property type="entry name" value="CarboxyPept-like_regulatory"/>
</dbReference>
<dbReference type="Pfam" id="PF00593">
    <property type="entry name" value="TonB_dep_Rec_b-barrel"/>
    <property type="match status" value="1"/>
</dbReference>
<evidence type="ECO:0000259" key="11">
    <source>
        <dbReference type="Pfam" id="PF00593"/>
    </source>
</evidence>
<dbReference type="SUPFAM" id="SSF49464">
    <property type="entry name" value="Carboxypeptidase regulatory domain-like"/>
    <property type="match status" value="1"/>
</dbReference>
<dbReference type="InterPro" id="IPR000531">
    <property type="entry name" value="Beta-barrel_TonB"/>
</dbReference>
<dbReference type="Pfam" id="PF13715">
    <property type="entry name" value="CarbopepD_reg_2"/>
    <property type="match status" value="1"/>
</dbReference>
<name>A0A967ECL1_9FLAO</name>
<keyword evidence="5" id="KW-0732">Signal</keyword>
<accession>A0A967ECL1</accession>
<evidence type="ECO:0000259" key="12">
    <source>
        <dbReference type="Pfam" id="PF07715"/>
    </source>
</evidence>
<keyword evidence="3" id="KW-1134">Transmembrane beta strand</keyword>
<protein>
    <submittedName>
        <fullName evidence="13">TonB-dependent receptor</fullName>
    </submittedName>
</protein>
<dbReference type="InterPro" id="IPR036942">
    <property type="entry name" value="Beta-barrel_TonB_sf"/>
</dbReference>
<sequence length="814" mass="92120">MDFAMKAFQTMTKKTLILTTVLCFLSGLFYVQAQEYTLSFEVLAAETGLPLDDASISITPCACGGVTNSSGRFSISLPGEVYTIRVSFIGFRDYSRTVELYRNSILRIQLDEAEEQLSEVVVRAKKRLDLVETPQMGALQLDAKDLKKIPAAVGEFDVLRGMTLVAGVNNAGEVSNGLSVRGGSLDQNLLLYDYAPVFNPTHLFGLFSVFTPDMISTVDLYRANIPARYGGRITSVLDVKVKNPYVEKTRISGGIGIVSSRFTLETPLIKDKLLLNIGGRGGFTGFLLPLFSERLKDTKANFYDTTMKLLYLPTERDQISLTGFYTKDFYQLDLISQVENINARNNQYDFQTLNGTLNWTHTFGDESNLRNILVYSHYTPKTIFPEVDNDNEITYDATIDYLSFISEYSKTVNDNLDYYGGIQVNQYQIMPGSLDPGFGNSIVPVSLETETSYEMAAFANLNWKPFEQLTLSGGLRFNHFVFVGPFIEATFDDVTGNLLGSTVFGKGDAVKTYNSLEPRLGANLKIGENTSIKASYARTNQYLQNIYNTTTPLPTSRWKTSDPDIAPQRADNYGLGIYKNIADNSIEVGLEGYYRATQNNLTYKPGADFFLEEFLQRDVVQAEGEAYGVELSFKKPKGVFNGWFNYTYSRSLLRSQNERLADRINNNEWYPSEFDRPHVFNGTINFEGNKYNTWSFNFTAQTGRPYTVANSVFVLEDINVPIFIERNNARLRPYHRLDFSWKIKYGRNPNRKWVGDWTFTVYNVYSRRNPFNVYYAQRQDGVDSDVFLGSPLGTYELSILNSPLFAVTYNFVFD</sequence>
<dbReference type="SUPFAM" id="SSF56935">
    <property type="entry name" value="Porins"/>
    <property type="match status" value="1"/>
</dbReference>
<reference evidence="13" key="2">
    <citation type="submission" date="2020-03" db="EMBL/GenBank/DDBJ databases">
        <title>Flavobacteriaceae bacterium strain TP-CH-4, a member of the family Flavobacteriaceae isolated from a deep-sea seamount.</title>
        <authorList>
            <person name="Zhang D.-C."/>
        </authorList>
    </citation>
    <scope>NUCLEOTIDE SEQUENCE</scope>
    <source>
        <strain evidence="13">TP-CH-4</strain>
    </source>
</reference>
<dbReference type="GO" id="GO:0009279">
    <property type="term" value="C:cell outer membrane"/>
    <property type="evidence" value="ECO:0007669"/>
    <property type="project" value="UniProtKB-SubCell"/>
</dbReference>
<dbReference type="PANTHER" id="PTHR30069">
    <property type="entry name" value="TONB-DEPENDENT OUTER MEMBRANE RECEPTOR"/>
    <property type="match status" value="1"/>
</dbReference>
<dbReference type="GO" id="GO:0044718">
    <property type="term" value="P:siderophore transmembrane transport"/>
    <property type="evidence" value="ECO:0007669"/>
    <property type="project" value="TreeGrafter"/>
</dbReference>
<proteinExistence type="inferred from homology"/>
<evidence type="ECO:0000256" key="9">
    <source>
        <dbReference type="ARBA" id="ARBA00023237"/>
    </source>
</evidence>
<evidence type="ECO:0000256" key="5">
    <source>
        <dbReference type="ARBA" id="ARBA00022729"/>
    </source>
</evidence>